<dbReference type="RefSeq" id="WP_132206272.1">
    <property type="nucleotide sequence ID" value="NZ_SMKY01000527.1"/>
</dbReference>
<evidence type="ECO:0000313" key="2">
    <source>
        <dbReference type="EMBL" id="TDD60237.1"/>
    </source>
</evidence>
<dbReference type="OrthoDB" id="3481767at2"/>
<name>A0A4V2YQ07_9ACTN</name>
<evidence type="ECO:0000313" key="3">
    <source>
        <dbReference type="Proteomes" id="UP000295578"/>
    </source>
</evidence>
<dbReference type="AlphaFoldDB" id="A0A4V2YQ07"/>
<gene>
    <name evidence="2" type="ORF">E1293_45860</name>
</gene>
<protein>
    <submittedName>
        <fullName evidence="2">Uncharacterized protein</fullName>
    </submittedName>
</protein>
<organism evidence="2 3">
    <name type="scientific">Actinomadura darangshiensis</name>
    <dbReference type="NCBI Taxonomy" id="705336"/>
    <lineage>
        <taxon>Bacteria</taxon>
        <taxon>Bacillati</taxon>
        <taxon>Actinomycetota</taxon>
        <taxon>Actinomycetes</taxon>
        <taxon>Streptosporangiales</taxon>
        <taxon>Thermomonosporaceae</taxon>
        <taxon>Actinomadura</taxon>
    </lineage>
</organism>
<sequence>MPPRRLDAPTPHPAEGEPPASGSRPGIPALWGTPGPQPEPPQQGGHAKIRRGQSIAGYKRPELVEIVGHIAEREPDLTDEQIVELVTRLLGCPEDEALLVGARLRYAVEAYREST</sequence>
<dbReference type="EMBL" id="SMKY01000527">
    <property type="protein sequence ID" value="TDD60237.1"/>
    <property type="molecule type" value="Genomic_DNA"/>
</dbReference>
<accession>A0A4V2YQ07</accession>
<dbReference type="Proteomes" id="UP000295578">
    <property type="component" value="Unassembled WGS sequence"/>
</dbReference>
<keyword evidence="3" id="KW-1185">Reference proteome</keyword>
<feature type="region of interest" description="Disordered" evidence="1">
    <location>
        <begin position="1"/>
        <end position="55"/>
    </location>
</feature>
<proteinExistence type="predicted"/>
<evidence type="ECO:0000256" key="1">
    <source>
        <dbReference type="SAM" id="MobiDB-lite"/>
    </source>
</evidence>
<comment type="caution">
    <text evidence="2">The sequence shown here is derived from an EMBL/GenBank/DDBJ whole genome shotgun (WGS) entry which is preliminary data.</text>
</comment>
<reference evidence="2 3" key="1">
    <citation type="submission" date="2019-03" db="EMBL/GenBank/DDBJ databases">
        <title>Draft genome sequences of novel Actinobacteria.</title>
        <authorList>
            <person name="Sahin N."/>
            <person name="Ay H."/>
            <person name="Saygin H."/>
        </authorList>
    </citation>
    <scope>NUCLEOTIDE SEQUENCE [LARGE SCALE GENOMIC DNA]</scope>
    <source>
        <strain evidence="2 3">DSM 45941</strain>
    </source>
</reference>